<reference evidence="10 11" key="1">
    <citation type="submission" date="2015-09" db="EMBL/GenBank/DDBJ databases">
        <title>Sorangium comparison.</title>
        <authorList>
            <person name="Zaburannyi N."/>
            <person name="Bunk B."/>
            <person name="Overmann J."/>
            <person name="Mueller R."/>
        </authorList>
    </citation>
    <scope>NUCLEOTIDE SEQUENCE [LARGE SCALE GENOMIC DNA]</scope>
    <source>
        <strain evidence="10 11">So ce26</strain>
    </source>
</reference>
<dbReference type="InterPro" id="IPR011990">
    <property type="entry name" value="TPR-like_helical_dom_sf"/>
</dbReference>
<dbReference type="InterPro" id="IPR017441">
    <property type="entry name" value="Protein_kinase_ATP_BS"/>
</dbReference>
<dbReference type="InterPro" id="IPR027417">
    <property type="entry name" value="P-loop_NTPase"/>
</dbReference>
<dbReference type="OrthoDB" id="5477142at2"/>
<dbReference type="EC" id="2.7.11.1" evidence="1"/>
<feature type="region of interest" description="Disordered" evidence="8">
    <location>
        <begin position="358"/>
        <end position="383"/>
    </location>
</feature>
<evidence type="ECO:0000256" key="7">
    <source>
        <dbReference type="PROSITE-ProRule" id="PRU10141"/>
    </source>
</evidence>
<evidence type="ECO:0000256" key="6">
    <source>
        <dbReference type="ARBA" id="ARBA00022840"/>
    </source>
</evidence>
<dbReference type="InterPro" id="IPR011009">
    <property type="entry name" value="Kinase-like_dom_sf"/>
</dbReference>
<proteinExistence type="predicted"/>
<dbReference type="SUPFAM" id="SSF56112">
    <property type="entry name" value="Protein kinase-like (PK-like)"/>
    <property type="match status" value="1"/>
</dbReference>
<evidence type="ECO:0000256" key="2">
    <source>
        <dbReference type="ARBA" id="ARBA00022527"/>
    </source>
</evidence>
<evidence type="ECO:0000313" key="10">
    <source>
        <dbReference type="EMBL" id="AUX41392.1"/>
    </source>
</evidence>
<keyword evidence="3" id="KW-0808">Transferase</keyword>
<keyword evidence="4 7" id="KW-0547">Nucleotide-binding</keyword>
<keyword evidence="5" id="KW-0418">Kinase</keyword>
<dbReference type="Pfam" id="PF13424">
    <property type="entry name" value="TPR_12"/>
    <property type="match status" value="1"/>
</dbReference>
<accession>A0A2L0EQ52</accession>
<dbReference type="InterPro" id="IPR041664">
    <property type="entry name" value="AAA_16"/>
</dbReference>
<feature type="binding site" evidence="7">
    <location>
        <position position="76"/>
    </location>
    <ligand>
        <name>ATP</name>
        <dbReference type="ChEBI" id="CHEBI:30616"/>
    </ligand>
</feature>
<keyword evidence="2" id="KW-0723">Serine/threonine-protein kinase</keyword>
<evidence type="ECO:0000256" key="8">
    <source>
        <dbReference type="SAM" id="MobiDB-lite"/>
    </source>
</evidence>
<dbReference type="PANTHER" id="PTHR43289:SF6">
    <property type="entry name" value="SERINE_THREONINE-PROTEIN KINASE NEKL-3"/>
    <property type="match status" value="1"/>
</dbReference>
<dbReference type="Gene3D" id="3.40.50.300">
    <property type="entry name" value="P-loop containing nucleotide triphosphate hydrolases"/>
    <property type="match status" value="1"/>
</dbReference>
<dbReference type="PROSITE" id="PS00107">
    <property type="entry name" value="PROTEIN_KINASE_ATP"/>
    <property type="match status" value="1"/>
</dbReference>
<feature type="domain" description="Protein kinase" evidence="9">
    <location>
        <begin position="47"/>
        <end position="315"/>
    </location>
</feature>
<dbReference type="PROSITE" id="PS50011">
    <property type="entry name" value="PROTEIN_KINASE_DOM"/>
    <property type="match status" value="1"/>
</dbReference>
<dbReference type="Gene3D" id="3.30.200.20">
    <property type="entry name" value="Phosphorylase Kinase, domain 1"/>
    <property type="match status" value="1"/>
</dbReference>
<feature type="compositionally biased region" description="Low complexity" evidence="8">
    <location>
        <begin position="365"/>
        <end position="374"/>
    </location>
</feature>
<organism evidence="10 11">
    <name type="scientific">Sorangium cellulosum</name>
    <name type="common">Polyangium cellulosum</name>
    <dbReference type="NCBI Taxonomy" id="56"/>
    <lineage>
        <taxon>Bacteria</taxon>
        <taxon>Pseudomonadati</taxon>
        <taxon>Myxococcota</taxon>
        <taxon>Polyangia</taxon>
        <taxon>Polyangiales</taxon>
        <taxon>Polyangiaceae</taxon>
        <taxon>Sorangium</taxon>
    </lineage>
</organism>
<dbReference type="InterPro" id="IPR000719">
    <property type="entry name" value="Prot_kinase_dom"/>
</dbReference>
<evidence type="ECO:0000256" key="1">
    <source>
        <dbReference type="ARBA" id="ARBA00012513"/>
    </source>
</evidence>
<dbReference type="SMART" id="SM00220">
    <property type="entry name" value="S_TKc"/>
    <property type="match status" value="1"/>
</dbReference>
<evidence type="ECO:0000313" key="11">
    <source>
        <dbReference type="Proteomes" id="UP000238348"/>
    </source>
</evidence>
<evidence type="ECO:0000259" key="9">
    <source>
        <dbReference type="PROSITE" id="PS50011"/>
    </source>
</evidence>
<keyword evidence="6 7" id="KW-0067">ATP-binding</keyword>
<dbReference type="GO" id="GO:0005524">
    <property type="term" value="F:ATP binding"/>
    <property type="evidence" value="ECO:0007669"/>
    <property type="project" value="UniProtKB-UniRule"/>
</dbReference>
<evidence type="ECO:0000256" key="4">
    <source>
        <dbReference type="ARBA" id="ARBA00022741"/>
    </source>
</evidence>
<feature type="region of interest" description="Disordered" evidence="8">
    <location>
        <begin position="618"/>
        <end position="650"/>
    </location>
</feature>
<dbReference type="RefSeq" id="WP_159396902.1">
    <property type="nucleotide sequence ID" value="NZ_CP012673.1"/>
</dbReference>
<feature type="compositionally biased region" description="Polar residues" evidence="8">
    <location>
        <begin position="618"/>
        <end position="632"/>
    </location>
</feature>
<name>A0A2L0EQ52_SORCE</name>
<dbReference type="Proteomes" id="UP000238348">
    <property type="component" value="Chromosome"/>
</dbReference>
<dbReference type="SUPFAM" id="SSF48452">
    <property type="entry name" value="TPR-like"/>
    <property type="match status" value="1"/>
</dbReference>
<dbReference type="AlphaFoldDB" id="A0A2L0EQ52"/>
<dbReference type="PROSITE" id="PS00108">
    <property type="entry name" value="PROTEIN_KINASE_ST"/>
    <property type="match status" value="1"/>
</dbReference>
<dbReference type="Gene3D" id="1.10.510.10">
    <property type="entry name" value="Transferase(Phosphotransferase) domain 1"/>
    <property type="match status" value="1"/>
</dbReference>
<evidence type="ECO:0000256" key="5">
    <source>
        <dbReference type="ARBA" id="ARBA00022777"/>
    </source>
</evidence>
<dbReference type="Gene3D" id="1.25.40.10">
    <property type="entry name" value="Tetratricopeptide repeat domain"/>
    <property type="match status" value="1"/>
</dbReference>
<dbReference type="Pfam" id="PF13191">
    <property type="entry name" value="AAA_16"/>
    <property type="match status" value="1"/>
</dbReference>
<dbReference type="FunFam" id="1.10.510.10:FF:000021">
    <property type="entry name" value="Serine/threonine protein kinase"/>
    <property type="match status" value="1"/>
</dbReference>
<dbReference type="InterPro" id="IPR008271">
    <property type="entry name" value="Ser/Thr_kinase_AS"/>
</dbReference>
<dbReference type="PANTHER" id="PTHR43289">
    <property type="entry name" value="MITOGEN-ACTIVATED PROTEIN KINASE KINASE KINASE 20-RELATED"/>
    <property type="match status" value="1"/>
</dbReference>
<dbReference type="CDD" id="cd14014">
    <property type="entry name" value="STKc_PknB_like"/>
    <property type="match status" value="1"/>
</dbReference>
<sequence>MSTVVCPQCANPCEQAHKFCPVCGFPISEFNRTSDDPLIGTTLPGNYVILELVGVGGMGRVYRAEQKALGRTVAVKIIHPHLLGDESASVRFITEARAASRLNHPNSVGVIDFGKNGGQLYLVMEFLRGRDLARVVYEDGPLPFRRIVDILCQVLAALAEAHHLGIIHRDLKPENIVLEPMRSGGDFVKVVDFGLAKMKAEVSTNITSPGIVCGTPDYMAPEQGRGDPIDARSDLYACGVILFQLLTGRLPFEAESPTQVVLMHLSLPPPDPALIAPEREIPEPLVEVTLKALEKDAARRFQSADEFASALRSAVGTFDTPSGRFSFAEATVICGSCRAILPRGQKFCGECGARVAQPPAPAPSPRAAAGAARGDGAGARRERVSAVPPLPLPFAAREEDLAWLDACLADVQGSVVAARIVGEHGVGKTRLLREFLDAAASRGDVVIQTGPDPWGAEVGYYALRWAIAGLAELPPDGGNASHWTGATPEARRGLLEIFGKGDRGSDVRRHVWSKPSAGSLSPDDRRFIAAEALRWALSRAHQAAFPQRVLLAIDDLHAVDGASRNAFADVIAEPPLAALLIVASHTPGFEPDWGGVVRTLGGLPKDIALSLLRSTVNADTRASRKSPPSNTGARHPPRRDLDGGPEQAALGLPPGAAAASVLADHAATVPPLYIDQLVRFNMEGGSNPPARMADLVAARIERLPQDARRTLQALAVIGDAADRATLQRLLPDIRAFDDLLGKLVIAGMIEEHATGIRTTHPLLRDVTLATIPAGVRRDLHAKATFDSAGDPLALPLEVQAIHAYHSQNAFVALMLLEQAADRSAARGDSAGSVLALRRGLDLARREIFRGELDDPVRAVLIFSRKLGEALARAGDLTDADGVLREALDLAGPGGPDRALVLGALAYVAHQRERTSEASVYLREALDLARQSADSDVVQSLDKMRREWTSR</sequence>
<gene>
    <name evidence="10" type="ORF">SOCE26_028040</name>
</gene>
<dbReference type="EMBL" id="CP012673">
    <property type="protein sequence ID" value="AUX41392.1"/>
    <property type="molecule type" value="Genomic_DNA"/>
</dbReference>
<evidence type="ECO:0000256" key="3">
    <source>
        <dbReference type="ARBA" id="ARBA00022679"/>
    </source>
</evidence>
<protein>
    <recommendedName>
        <fullName evidence="1">non-specific serine/threonine protein kinase</fullName>
        <ecNumber evidence="1">2.7.11.1</ecNumber>
    </recommendedName>
</protein>
<dbReference type="SUPFAM" id="SSF52540">
    <property type="entry name" value="P-loop containing nucleoside triphosphate hydrolases"/>
    <property type="match status" value="1"/>
</dbReference>
<dbReference type="Pfam" id="PF00069">
    <property type="entry name" value="Pkinase"/>
    <property type="match status" value="1"/>
</dbReference>
<dbReference type="GO" id="GO:0004674">
    <property type="term" value="F:protein serine/threonine kinase activity"/>
    <property type="evidence" value="ECO:0007669"/>
    <property type="project" value="UniProtKB-KW"/>
</dbReference>